<sequence>MHSDDVPWILGIPINTGNTVGSGYTLTQKEKHETETSNKMKVQKWWKEVWQSNLTPKMKNFVWRVCHNWVPTKSELGKRGINLDGTCSGCWNKIETIGHALWCCPRLKPVWKTAGFWHLFPESLGLMTDLMEFLMYMRGHCTKQEFESFLGLSWMVWNHRNKQIFQNNKTPLKHWIPWAVDYVAHALQRKEMNLNVKTEKERKSWQAPPTGTFLLNCDAALKKEQEGFATAAVIRNEKGQLIAAEACFHPGYATVLMAECLAIKMGMKLVQYMDSKPFIASSDNQSAVHQITTKRTPRADWVSDGCKNLQIY</sequence>
<comment type="caution">
    <text evidence="3">The sequence shown here is derived from an EMBL/GenBank/DDBJ whole genome shotgun (WGS) entry which is preliminary data.</text>
</comment>
<dbReference type="Proteomes" id="UP000525078">
    <property type="component" value="Unassembled WGS sequence"/>
</dbReference>
<dbReference type="InterPro" id="IPR012337">
    <property type="entry name" value="RNaseH-like_sf"/>
</dbReference>
<accession>A0A7J6EPM8</accession>
<dbReference type="Pfam" id="PF13966">
    <property type="entry name" value="zf-RVT"/>
    <property type="match status" value="1"/>
</dbReference>
<protein>
    <recommendedName>
        <fullName evidence="5">Reverse transcriptase zinc-binding domain-containing protein</fullName>
    </recommendedName>
</protein>
<reference evidence="3 4" key="1">
    <citation type="journal article" date="2020" name="bioRxiv">
        <title>Sequence and annotation of 42 cannabis genomes reveals extensive copy number variation in cannabinoid synthesis and pathogen resistance genes.</title>
        <authorList>
            <person name="Mckernan K.J."/>
            <person name="Helbert Y."/>
            <person name="Kane L.T."/>
            <person name="Ebling H."/>
            <person name="Zhang L."/>
            <person name="Liu B."/>
            <person name="Eaton Z."/>
            <person name="Mclaughlin S."/>
            <person name="Kingan S."/>
            <person name="Baybayan P."/>
            <person name="Concepcion G."/>
            <person name="Jordan M."/>
            <person name="Riva A."/>
            <person name="Barbazuk W."/>
            <person name="Harkins T."/>
        </authorList>
    </citation>
    <scope>NUCLEOTIDE SEQUENCE [LARGE SCALE GENOMIC DNA]</scope>
    <source>
        <strain evidence="4">cv. Jamaican Lion 4</strain>
        <tissue evidence="3">Leaf</tissue>
    </source>
</reference>
<evidence type="ECO:0000313" key="3">
    <source>
        <dbReference type="EMBL" id="KAF4360392.1"/>
    </source>
</evidence>
<name>A0A7J6EPM8_CANSA</name>
<gene>
    <name evidence="3" type="ORF">F8388_019478</name>
</gene>
<dbReference type="InterPro" id="IPR052929">
    <property type="entry name" value="RNase_H-like_EbsB-rel"/>
</dbReference>
<dbReference type="Gene3D" id="3.30.420.10">
    <property type="entry name" value="Ribonuclease H-like superfamily/Ribonuclease H"/>
    <property type="match status" value="1"/>
</dbReference>
<dbReference type="InterPro" id="IPR002156">
    <property type="entry name" value="RNaseH_domain"/>
</dbReference>
<dbReference type="SUPFAM" id="SSF53098">
    <property type="entry name" value="Ribonuclease H-like"/>
    <property type="match status" value="1"/>
</dbReference>
<dbReference type="GO" id="GO:0003676">
    <property type="term" value="F:nucleic acid binding"/>
    <property type="evidence" value="ECO:0007669"/>
    <property type="project" value="InterPro"/>
</dbReference>
<dbReference type="EMBL" id="JAATIP010000204">
    <property type="protein sequence ID" value="KAF4360392.1"/>
    <property type="molecule type" value="Genomic_DNA"/>
</dbReference>
<dbReference type="PANTHER" id="PTHR47074:SF48">
    <property type="entry name" value="POLYNUCLEOTIDYL TRANSFERASE, RIBONUCLEASE H-LIKE SUPERFAMILY PROTEIN"/>
    <property type="match status" value="1"/>
</dbReference>
<evidence type="ECO:0000313" key="4">
    <source>
        <dbReference type="Proteomes" id="UP000525078"/>
    </source>
</evidence>
<dbReference type="GO" id="GO:0004523">
    <property type="term" value="F:RNA-DNA hybrid ribonuclease activity"/>
    <property type="evidence" value="ECO:0007669"/>
    <property type="project" value="InterPro"/>
</dbReference>
<evidence type="ECO:0000259" key="2">
    <source>
        <dbReference type="Pfam" id="PF13966"/>
    </source>
</evidence>
<proteinExistence type="predicted"/>
<dbReference type="InterPro" id="IPR044730">
    <property type="entry name" value="RNase_H-like_dom_plant"/>
</dbReference>
<dbReference type="InterPro" id="IPR036397">
    <property type="entry name" value="RNaseH_sf"/>
</dbReference>
<dbReference type="CDD" id="cd06222">
    <property type="entry name" value="RNase_H_like"/>
    <property type="match status" value="1"/>
</dbReference>
<dbReference type="PANTHER" id="PTHR47074">
    <property type="entry name" value="BNAC02G40300D PROTEIN"/>
    <property type="match status" value="1"/>
</dbReference>
<feature type="domain" description="RNase H type-1" evidence="1">
    <location>
        <begin position="216"/>
        <end position="296"/>
    </location>
</feature>
<evidence type="ECO:0000259" key="1">
    <source>
        <dbReference type="Pfam" id="PF13456"/>
    </source>
</evidence>
<dbReference type="InterPro" id="IPR026960">
    <property type="entry name" value="RVT-Znf"/>
</dbReference>
<organism evidence="3 4">
    <name type="scientific">Cannabis sativa</name>
    <name type="common">Hemp</name>
    <name type="synonym">Marijuana</name>
    <dbReference type="NCBI Taxonomy" id="3483"/>
    <lineage>
        <taxon>Eukaryota</taxon>
        <taxon>Viridiplantae</taxon>
        <taxon>Streptophyta</taxon>
        <taxon>Embryophyta</taxon>
        <taxon>Tracheophyta</taxon>
        <taxon>Spermatophyta</taxon>
        <taxon>Magnoliopsida</taxon>
        <taxon>eudicotyledons</taxon>
        <taxon>Gunneridae</taxon>
        <taxon>Pentapetalae</taxon>
        <taxon>rosids</taxon>
        <taxon>fabids</taxon>
        <taxon>Rosales</taxon>
        <taxon>Cannabaceae</taxon>
        <taxon>Cannabis</taxon>
    </lineage>
</organism>
<evidence type="ECO:0008006" key="5">
    <source>
        <dbReference type="Google" id="ProtNLM"/>
    </source>
</evidence>
<dbReference type="AlphaFoldDB" id="A0A7J6EPM8"/>
<dbReference type="Pfam" id="PF13456">
    <property type="entry name" value="RVT_3"/>
    <property type="match status" value="1"/>
</dbReference>
<feature type="domain" description="Reverse transcriptase zinc-binding" evidence="2">
    <location>
        <begin position="38"/>
        <end position="111"/>
    </location>
</feature>